<protein>
    <submittedName>
        <fullName evidence="1">Uncharacterized protein</fullName>
    </submittedName>
</protein>
<dbReference type="Proteomes" id="UP000053989">
    <property type="component" value="Unassembled WGS sequence"/>
</dbReference>
<evidence type="ECO:0000313" key="2">
    <source>
        <dbReference type="Proteomes" id="UP000053989"/>
    </source>
</evidence>
<dbReference type="AlphaFoldDB" id="A0A0C2Z2U7"/>
<keyword evidence="2" id="KW-1185">Reference proteome</keyword>
<dbReference type="STRING" id="1036808.A0A0C2Z2U7"/>
<accession>A0A0C2Z2U7</accession>
<evidence type="ECO:0000313" key="1">
    <source>
        <dbReference type="EMBL" id="KIM56203.1"/>
    </source>
</evidence>
<dbReference type="HOGENOM" id="CLU_1750757_0_0_1"/>
<sequence>MATKSGWLSQGQHLVAVLEVEGSDMIKVKKGLVVGKEVSFLEMILGDEGGCVCRLTAYHDMAELWGAYYGSGPDLPPGGDVPHFEILNGPLHSLPLLPSQPPPQCVPSPHPALLPHTTKHMHWCMAPLLGQSDLAIQCVIIDHSYKPHF</sequence>
<reference evidence="2" key="2">
    <citation type="submission" date="2015-01" db="EMBL/GenBank/DDBJ databases">
        <title>Evolutionary Origins and Diversification of the Mycorrhizal Mutualists.</title>
        <authorList>
            <consortium name="DOE Joint Genome Institute"/>
            <consortium name="Mycorrhizal Genomics Consortium"/>
            <person name="Kohler A."/>
            <person name="Kuo A."/>
            <person name="Nagy L.G."/>
            <person name="Floudas D."/>
            <person name="Copeland A."/>
            <person name="Barry K.W."/>
            <person name="Cichocki N."/>
            <person name="Veneault-Fourrey C."/>
            <person name="LaButti K."/>
            <person name="Lindquist E.A."/>
            <person name="Lipzen A."/>
            <person name="Lundell T."/>
            <person name="Morin E."/>
            <person name="Murat C."/>
            <person name="Riley R."/>
            <person name="Ohm R."/>
            <person name="Sun H."/>
            <person name="Tunlid A."/>
            <person name="Henrissat B."/>
            <person name="Grigoriev I.V."/>
            <person name="Hibbett D.S."/>
            <person name="Martin F."/>
        </authorList>
    </citation>
    <scope>NUCLEOTIDE SEQUENCE [LARGE SCALE GENOMIC DNA]</scope>
    <source>
        <strain evidence="2">Foug A</strain>
    </source>
</reference>
<organism evidence="1 2">
    <name type="scientific">Scleroderma citrinum Foug A</name>
    <dbReference type="NCBI Taxonomy" id="1036808"/>
    <lineage>
        <taxon>Eukaryota</taxon>
        <taxon>Fungi</taxon>
        <taxon>Dikarya</taxon>
        <taxon>Basidiomycota</taxon>
        <taxon>Agaricomycotina</taxon>
        <taxon>Agaricomycetes</taxon>
        <taxon>Agaricomycetidae</taxon>
        <taxon>Boletales</taxon>
        <taxon>Sclerodermatineae</taxon>
        <taxon>Sclerodermataceae</taxon>
        <taxon>Scleroderma</taxon>
    </lineage>
</organism>
<dbReference type="InParanoid" id="A0A0C2Z2U7"/>
<gene>
    <name evidence="1" type="ORF">SCLCIDRAFT_250695</name>
</gene>
<dbReference type="OrthoDB" id="2570580at2759"/>
<name>A0A0C2Z2U7_9AGAM</name>
<reference evidence="1 2" key="1">
    <citation type="submission" date="2014-04" db="EMBL/GenBank/DDBJ databases">
        <authorList>
            <consortium name="DOE Joint Genome Institute"/>
            <person name="Kuo A."/>
            <person name="Kohler A."/>
            <person name="Nagy L.G."/>
            <person name="Floudas D."/>
            <person name="Copeland A."/>
            <person name="Barry K.W."/>
            <person name="Cichocki N."/>
            <person name="Veneault-Fourrey C."/>
            <person name="LaButti K."/>
            <person name="Lindquist E.A."/>
            <person name="Lipzen A."/>
            <person name="Lundell T."/>
            <person name="Morin E."/>
            <person name="Murat C."/>
            <person name="Sun H."/>
            <person name="Tunlid A."/>
            <person name="Henrissat B."/>
            <person name="Grigoriev I.V."/>
            <person name="Hibbett D.S."/>
            <person name="Martin F."/>
            <person name="Nordberg H.P."/>
            <person name="Cantor M.N."/>
            <person name="Hua S.X."/>
        </authorList>
    </citation>
    <scope>NUCLEOTIDE SEQUENCE [LARGE SCALE GENOMIC DNA]</scope>
    <source>
        <strain evidence="1 2">Foug A</strain>
    </source>
</reference>
<proteinExistence type="predicted"/>
<dbReference type="EMBL" id="KN822121">
    <property type="protein sequence ID" value="KIM56203.1"/>
    <property type="molecule type" value="Genomic_DNA"/>
</dbReference>